<feature type="non-terminal residue" evidence="1">
    <location>
        <position position="1"/>
    </location>
</feature>
<dbReference type="Gene3D" id="3.40.50.12240">
    <property type="match status" value="1"/>
</dbReference>
<dbReference type="InterPro" id="IPR027417">
    <property type="entry name" value="P-loop_NTPase"/>
</dbReference>
<dbReference type="OrthoDB" id="999071at2759"/>
<accession>A0A7J8VBR3</accession>
<dbReference type="GO" id="GO:0005524">
    <property type="term" value="F:ATP binding"/>
    <property type="evidence" value="ECO:0007669"/>
    <property type="project" value="TreeGrafter"/>
</dbReference>
<protein>
    <submittedName>
        <fullName evidence="1">Uncharacterized protein</fullName>
    </submittedName>
</protein>
<sequence length="54" mass="6007">ANENLAFESRLIESPDPSIISRRSVYEPLKTRLITIGLMIPIGRGQGELIIGDR</sequence>
<dbReference type="InterPro" id="IPR005294">
    <property type="entry name" value="ATP_synth_F1_asu"/>
</dbReference>
<organism evidence="1 2">
    <name type="scientific">Gossypium klotzschianum</name>
    <dbReference type="NCBI Taxonomy" id="34286"/>
    <lineage>
        <taxon>Eukaryota</taxon>
        <taxon>Viridiplantae</taxon>
        <taxon>Streptophyta</taxon>
        <taxon>Embryophyta</taxon>
        <taxon>Tracheophyta</taxon>
        <taxon>Spermatophyta</taxon>
        <taxon>Magnoliopsida</taxon>
        <taxon>eudicotyledons</taxon>
        <taxon>Gunneridae</taxon>
        <taxon>Pentapetalae</taxon>
        <taxon>rosids</taxon>
        <taxon>malvids</taxon>
        <taxon>Malvales</taxon>
        <taxon>Malvaceae</taxon>
        <taxon>Malvoideae</taxon>
        <taxon>Gossypium</taxon>
    </lineage>
</organism>
<evidence type="ECO:0000313" key="1">
    <source>
        <dbReference type="EMBL" id="MBA0660123.1"/>
    </source>
</evidence>
<evidence type="ECO:0000313" key="2">
    <source>
        <dbReference type="Proteomes" id="UP000593573"/>
    </source>
</evidence>
<dbReference type="EMBL" id="JABFAB010000009">
    <property type="protein sequence ID" value="MBA0660123.1"/>
    <property type="molecule type" value="Genomic_DNA"/>
</dbReference>
<dbReference type="PANTHER" id="PTHR48082:SF6">
    <property type="entry name" value="ATP SYNTHASE SUBUNIT ALPHA, CHLOROPLASTIC"/>
    <property type="match status" value="1"/>
</dbReference>
<dbReference type="PANTHER" id="PTHR48082">
    <property type="entry name" value="ATP SYNTHASE SUBUNIT ALPHA, MITOCHONDRIAL"/>
    <property type="match status" value="1"/>
</dbReference>
<dbReference type="GO" id="GO:0046933">
    <property type="term" value="F:proton-transporting ATP synthase activity, rotational mechanism"/>
    <property type="evidence" value="ECO:0007669"/>
    <property type="project" value="InterPro"/>
</dbReference>
<name>A0A7J8VBR3_9ROSI</name>
<proteinExistence type="predicted"/>
<dbReference type="Proteomes" id="UP000593573">
    <property type="component" value="Unassembled WGS sequence"/>
</dbReference>
<dbReference type="GO" id="GO:0045259">
    <property type="term" value="C:proton-transporting ATP synthase complex"/>
    <property type="evidence" value="ECO:0007669"/>
    <property type="project" value="InterPro"/>
</dbReference>
<gene>
    <name evidence="1" type="ORF">Goklo_012175</name>
</gene>
<comment type="caution">
    <text evidence="1">The sequence shown here is derived from an EMBL/GenBank/DDBJ whole genome shotgun (WGS) entry which is preliminary data.</text>
</comment>
<keyword evidence="2" id="KW-1185">Reference proteome</keyword>
<dbReference type="GO" id="GO:0043531">
    <property type="term" value="F:ADP binding"/>
    <property type="evidence" value="ECO:0007669"/>
    <property type="project" value="TreeGrafter"/>
</dbReference>
<dbReference type="SUPFAM" id="SSF52540">
    <property type="entry name" value="P-loop containing nucleoside triphosphate hydrolases"/>
    <property type="match status" value="1"/>
</dbReference>
<dbReference type="AlphaFoldDB" id="A0A7J8VBR3"/>
<reference evidence="1 2" key="1">
    <citation type="journal article" date="2019" name="Genome Biol. Evol.">
        <title>Insights into the evolution of the New World diploid cottons (Gossypium, subgenus Houzingenia) based on genome sequencing.</title>
        <authorList>
            <person name="Grover C.E."/>
            <person name="Arick M.A. 2nd"/>
            <person name="Thrash A."/>
            <person name="Conover J.L."/>
            <person name="Sanders W.S."/>
            <person name="Peterson D.G."/>
            <person name="Frelichowski J.E."/>
            <person name="Scheffler J.A."/>
            <person name="Scheffler B.E."/>
            <person name="Wendel J.F."/>
        </authorList>
    </citation>
    <scope>NUCLEOTIDE SEQUENCE [LARGE SCALE GENOMIC DNA]</scope>
    <source>
        <strain evidence="1">57</strain>
        <tissue evidence="1">Leaf</tissue>
    </source>
</reference>